<evidence type="ECO:0000256" key="4">
    <source>
        <dbReference type="ARBA" id="ARBA00023033"/>
    </source>
</evidence>
<reference evidence="6 7" key="1">
    <citation type="submission" date="2019-02" db="EMBL/GenBank/DDBJ databases">
        <title>Draft genome sequences of novel Actinobacteria.</title>
        <authorList>
            <person name="Sahin N."/>
            <person name="Ay H."/>
            <person name="Saygin H."/>
        </authorList>
    </citation>
    <scope>NUCLEOTIDE SEQUENCE [LARGE SCALE GENOMIC DNA]</scope>
    <source>
        <strain evidence="6 7">16K104</strain>
    </source>
</reference>
<comment type="caution">
    <text evidence="6">The sequence shown here is derived from an EMBL/GenBank/DDBJ whole genome shotgun (WGS) entry which is preliminary data.</text>
</comment>
<keyword evidence="3" id="KW-0560">Oxidoreductase</keyword>
<dbReference type="OrthoDB" id="3682986at2"/>
<evidence type="ECO:0000256" key="2">
    <source>
        <dbReference type="ARBA" id="ARBA00022643"/>
    </source>
</evidence>
<gene>
    <name evidence="6" type="ORF">E1218_11925</name>
</gene>
<dbReference type="CDD" id="cd01097">
    <property type="entry name" value="Tetrahydromethanopterin_reductase"/>
    <property type="match status" value="1"/>
</dbReference>
<dbReference type="EMBL" id="SMKR01000040">
    <property type="protein sequence ID" value="TDD26928.1"/>
    <property type="molecule type" value="Genomic_DNA"/>
</dbReference>
<dbReference type="InterPro" id="IPR050172">
    <property type="entry name" value="SsuD_RutA_monooxygenase"/>
</dbReference>
<accession>A0A4R4X8U6</accession>
<evidence type="ECO:0000256" key="3">
    <source>
        <dbReference type="ARBA" id="ARBA00023002"/>
    </source>
</evidence>
<dbReference type="GO" id="GO:0008726">
    <property type="term" value="F:alkanesulfonate monooxygenase activity"/>
    <property type="evidence" value="ECO:0007669"/>
    <property type="project" value="TreeGrafter"/>
</dbReference>
<dbReference type="AlphaFoldDB" id="A0A4R4X8U6"/>
<evidence type="ECO:0000313" key="6">
    <source>
        <dbReference type="EMBL" id="TDD26928.1"/>
    </source>
</evidence>
<feature type="domain" description="Luciferase-like" evidence="5">
    <location>
        <begin position="11"/>
        <end position="228"/>
    </location>
</feature>
<dbReference type="InterPro" id="IPR036661">
    <property type="entry name" value="Luciferase-like_sf"/>
</dbReference>
<organism evidence="6 7">
    <name type="scientific">Kribbella turkmenica</name>
    <dbReference type="NCBI Taxonomy" id="2530375"/>
    <lineage>
        <taxon>Bacteria</taxon>
        <taxon>Bacillati</taxon>
        <taxon>Actinomycetota</taxon>
        <taxon>Actinomycetes</taxon>
        <taxon>Propionibacteriales</taxon>
        <taxon>Kribbellaceae</taxon>
        <taxon>Kribbella</taxon>
    </lineage>
</organism>
<evidence type="ECO:0000256" key="1">
    <source>
        <dbReference type="ARBA" id="ARBA00022630"/>
    </source>
</evidence>
<dbReference type="SUPFAM" id="SSF51679">
    <property type="entry name" value="Bacterial luciferase-like"/>
    <property type="match status" value="1"/>
</dbReference>
<dbReference type="RefSeq" id="WP_132319289.1">
    <property type="nucleotide sequence ID" value="NZ_SMKR01000040.1"/>
</dbReference>
<dbReference type="PANTHER" id="PTHR42847">
    <property type="entry name" value="ALKANESULFONATE MONOOXYGENASE"/>
    <property type="match status" value="1"/>
</dbReference>
<name>A0A4R4X8U6_9ACTN</name>
<sequence length="297" mass="31810">MVEFGVQVTPTPEIGLHRDLVAAAEEGGLDLVAVQDHPYAPSQIDAMTLIGDLLARTERLRFFPDVAPLPLRPPGMLAQAAAALDVLSGGRFELGLGAGGFPRGITGIGGPARTPAEALEALEEGIPLLRRLWTEPDRVVANGKYYSLDLRPGPRPPHDIRIWVGSVGPKSMRLTGRLADGWAAPIPRYLPYEQWAGANAIIDEAAKAAGRDPAAVLRIAQVVGTITDAPGDTDTTHGDAPVRGTPDQWAAFFARLATEQPFRTFVFWPERHDLTQITRFATDVVPATKALLDGLTG</sequence>
<dbReference type="Proteomes" id="UP000295172">
    <property type="component" value="Unassembled WGS sequence"/>
</dbReference>
<dbReference type="Pfam" id="PF00296">
    <property type="entry name" value="Bac_luciferase"/>
    <property type="match status" value="1"/>
</dbReference>
<evidence type="ECO:0000313" key="7">
    <source>
        <dbReference type="Proteomes" id="UP000295172"/>
    </source>
</evidence>
<evidence type="ECO:0000259" key="5">
    <source>
        <dbReference type="Pfam" id="PF00296"/>
    </source>
</evidence>
<dbReference type="PANTHER" id="PTHR42847:SF4">
    <property type="entry name" value="ALKANESULFONATE MONOOXYGENASE-RELATED"/>
    <property type="match status" value="1"/>
</dbReference>
<keyword evidence="4" id="KW-0503">Monooxygenase</keyword>
<proteinExistence type="predicted"/>
<keyword evidence="1" id="KW-0285">Flavoprotein</keyword>
<keyword evidence="7" id="KW-1185">Reference proteome</keyword>
<protein>
    <submittedName>
        <fullName evidence="6">LLM class flavin-dependent oxidoreductase</fullName>
    </submittedName>
</protein>
<keyword evidence="2" id="KW-0288">FMN</keyword>
<dbReference type="Gene3D" id="3.20.20.30">
    <property type="entry name" value="Luciferase-like domain"/>
    <property type="match status" value="1"/>
</dbReference>
<dbReference type="InterPro" id="IPR011251">
    <property type="entry name" value="Luciferase-like_dom"/>
</dbReference>
<dbReference type="GO" id="GO:0046306">
    <property type="term" value="P:alkanesulfonate catabolic process"/>
    <property type="evidence" value="ECO:0007669"/>
    <property type="project" value="TreeGrafter"/>
</dbReference>